<gene>
    <name evidence="1" type="ORF">RJT34_10783</name>
</gene>
<accession>A0AAN9JIT9</accession>
<proteinExistence type="predicted"/>
<dbReference type="EMBL" id="JAYKXN010000003">
    <property type="protein sequence ID" value="KAK7299952.1"/>
    <property type="molecule type" value="Genomic_DNA"/>
</dbReference>
<organism evidence="1 2">
    <name type="scientific">Clitoria ternatea</name>
    <name type="common">Butterfly pea</name>
    <dbReference type="NCBI Taxonomy" id="43366"/>
    <lineage>
        <taxon>Eukaryota</taxon>
        <taxon>Viridiplantae</taxon>
        <taxon>Streptophyta</taxon>
        <taxon>Embryophyta</taxon>
        <taxon>Tracheophyta</taxon>
        <taxon>Spermatophyta</taxon>
        <taxon>Magnoliopsida</taxon>
        <taxon>eudicotyledons</taxon>
        <taxon>Gunneridae</taxon>
        <taxon>Pentapetalae</taxon>
        <taxon>rosids</taxon>
        <taxon>fabids</taxon>
        <taxon>Fabales</taxon>
        <taxon>Fabaceae</taxon>
        <taxon>Papilionoideae</taxon>
        <taxon>50 kb inversion clade</taxon>
        <taxon>NPAAA clade</taxon>
        <taxon>indigoferoid/millettioid clade</taxon>
        <taxon>Phaseoleae</taxon>
        <taxon>Clitoria</taxon>
    </lineage>
</organism>
<dbReference type="InterPro" id="IPR036396">
    <property type="entry name" value="Cyt_P450_sf"/>
</dbReference>
<dbReference type="Proteomes" id="UP001359559">
    <property type="component" value="Unassembled WGS sequence"/>
</dbReference>
<name>A0AAN9JIT9_CLITE</name>
<dbReference type="InterPro" id="IPR001128">
    <property type="entry name" value="Cyt_P450"/>
</dbReference>
<evidence type="ECO:0000313" key="2">
    <source>
        <dbReference type="Proteomes" id="UP001359559"/>
    </source>
</evidence>
<dbReference type="GO" id="GO:0020037">
    <property type="term" value="F:heme binding"/>
    <property type="evidence" value="ECO:0007669"/>
    <property type="project" value="InterPro"/>
</dbReference>
<dbReference type="GO" id="GO:0005506">
    <property type="term" value="F:iron ion binding"/>
    <property type="evidence" value="ECO:0007669"/>
    <property type="project" value="InterPro"/>
</dbReference>
<evidence type="ECO:0000313" key="1">
    <source>
        <dbReference type="EMBL" id="KAK7299952.1"/>
    </source>
</evidence>
<dbReference type="Pfam" id="PF00067">
    <property type="entry name" value="p450"/>
    <property type="match status" value="1"/>
</dbReference>
<protein>
    <submittedName>
        <fullName evidence="1">Uncharacterized protein</fullName>
    </submittedName>
</protein>
<dbReference type="GO" id="GO:0016705">
    <property type="term" value="F:oxidoreductase activity, acting on paired donors, with incorporation or reduction of molecular oxygen"/>
    <property type="evidence" value="ECO:0007669"/>
    <property type="project" value="InterPro"/>
</dbReference>
<dbReference type="Gene3D" id="1.10.630.10">
    <property type="entry name" value="Cytochrome P450"/>
    <property type="match status" value="1"/>
</dbReference>
<dbReference type="GO" id="GO:0004497">
    <property type="term" value="F:monooxygenase activity"/>
    <property type="evidence" value="ECO:0007669"/>
    <property type="project" value="InterPro"/>
</dbReference>
<dbReference type="SUPFAM" id="SSF48264">
    <property type="entry name" value="Cytochrome P450"/>
    <property type="match status" value="1"/>
</dbReference>
<reference evidence="1 2" key="1">
    <citation type="submission" date="2024-01" db="EMBL/GenBank/DDBJ databases">
        <title>The genomes of 5 underutilized Papilionoideae crops provide insights into root nodulation and disease resistance.</title>
        <authorList>
            <person name="Yuan L."/>
        </authorList>
    </citation>
    <scope>NUCLEOTIDE SEQUENCE [LARGE SCALE GENOMIC DNA]</scope>
    <source>
        <strain evidence="1">LY-2023</strain>
        <tissue evidence="1">Leaf</tissue>
    </source>
</reference>
<comment type="caution">
    <text evidence="1">The sequence shown here is derived from an EMBL/GenBank/DDBJ whole genome shotgun (WGS) entry which is preliminary data.</text>
</comment>
<dbReference type="AlphaFoldDB" id="A0AAN9JIT9"/>
<keyword evidence="2" id="KW-1185">Reference proteome</keyword>
<sequence length="81" mass="9128">MLIAHVSRLAKLEKKFANHCCQACSKFNYRSRCKLILLGLLPKDMFIGGGETSSAIVEWGMSEMLRNPRVMEEAQAELLRG</sequence>